<evidence type="ECO:0000256" key="6">
    <source>
        <dbReference type="ARBA" id="ARBA00022801"/>
    </source>
</evidence>
<dbReference type="Gene3D" id="2.40.50.140">
    <property type="entry name" value="Nucleic acid-binding proteins"/>
    <property type="match status" value="1"/>
</dbReference>
<keyword evidence="5 10" id="KW-0547">Nucleotide-binding</keyword>
<evidence type="ECO:0000313" key="13">
    <source>
        <dbReference type="EMBL" id="GCB28580.1"/>
    </source>
</evidence>
<dbReference type="GO" id="GO:0005525">
    <property type="term" value="F:GTP binding"/>
    <property type="evidence" value="ECO:0007669"/>
    <property type="project" value="UniProtKB-UniRule"/>
</dbReference>
<evidence type="ECO:0000256" key="10">
    <source>
        <dbReference type="HAMAP-Rule" id="MF_01820"/>
    </source>
</evidence>
<evidence type="ECO:0000259" key="11">
    <source>
        <dbReference type="PROSITE" id="PS50936"/>
    </source>
</evidence>
<evidence type="ECO:0000259" key="12">
    <source>
        <dbReference type="PROSITE" id="PS51721"/>
    </source>
</evidence>
<dbReference type="GO" id="GO:0042274">
    <property type="term" value="P:ribosomal small subunit biogenesis"/>
    <property type="evidence" value="ECO:0007669"/>
    <property type="project" value="UniProtKB-UniRule"/>
</dbReference>
<dbReference type="PROSITE" id="PS50936">
    <property type="entry name" value="ENGC_GTPASE"/>
    <property type="match status" value="1"/>
</dbReference>
<dbReference type="Gene3D" id="3.40.50.300">
    <property type="entry name" value="P-loop containing nucleotide triphosphate hydrolases"/>
    <property type="match status" value="1"/>
</dbReference>
<evidence type="ECO:0000256" key="9">
    <source>
        <dbReference type="ARBA" id="ARBA00023134"/>
    </source>
</evidence>
<dbReference type="GO" id="GO:0046872">
    <property type="term" value="F:metal ion binding"/>
    <property type="evidence" value="ECO:0007669"/>
    <property type="project" value="UniProtKB-KW"/>
</dbReference>
<name>A0A401LAR3_9FIRM</name>
<comment type="similarity">
    <text evidence="10">Belongs to the TRAFAC class YlqF/YawG GTPase family. RsgA subfamily.</text>
</comment>
<feature type="binding site" evidence="10">
    <location>
        <begin position="114"/>
        <end position="117"/>
    </location>
    <ligand>
        <name>GTP</name>
        <dbReference type="ChEBI" id="CHEBI:37565"/>
    </ligand>
</feature>
<dbReference type="CDD" id="cd01854">
    <property type="entry name" value="YjeQ_EngC"/>
    <property type="match status" value="1"/>
</dbReference>
<protein>
    <recommendedName>
        <fullName evidence="10">Small ribosomal subunit biogenesis GTPase RsgA</fullName>
        <ecNumber evidence="10">3.6.1.-</ecNumber>
    </recommendedName>
</protein>
<keyword evidence="3 10" id="KW-0479">Metal-binding</keyword>
<dbReference type="EC" id="3.6.1.-" evidence="10"/>
<organism evidence="13 14">
    <name type="scientific">Anaerotignum faecicola</name>
    <dbReference type="NCBI Taxonomy" id="2358141"/>
    <lineage>
        <taxon>Bacteria</taxon>
        <taxon>Bacillati</taxon>
        <taxon>Bacillota</taxon>
        <taxon>Clostridia</taxon>
        <taxon>Lachnospirales</taxon>
        <taxon>Anaerotignaceae</taxon>
        <taxon>Anaerotignum</taxon>
    </lineage>
</organism>
<sequence>MLEGVILKGIGGFYYIDTERGVYECRARGIFRKEGIRPTVGDAVRISVLDEEKKKGSLDEILPRRNELIRPRVSNVDQAVIVFAAKSPNMNLDLLDRFLLLAEEQELDIVIVINKIDKDKKENYLAAAEMYRDAGYAVICTSAEKEIGIDALRTALENKISVFAGPSGVGKSSLINKAFPGLELNTGEISEKIQRGKHTTRHAELIQITEKSYIVDSPGFTSLYLTHIPSEKLQYHFREFLPFVHACYYNGCVHINEPDCAVKEQIGKAIHPMRYERYVTIYHERKEEEERRF</sequence>
<dbReference type="Proteomes" id="UP000287361">
    <property type="component" value="Unassembled WGS sequence"/>
</dbReference>
<evidence type="ECO:0000256" key="7">
    <source>
        <dbReference type="ARBA" id="ARBA00022833"/>
    </source>
</evidence>
<evidence type="ECO:0000256" key="5">
    <source>
        <dbReference type="ARBA" id="ARBA00022741"/>
    </source>
</evidence>
<dbReference type="InterPro" id="IPR031944">
    <property type="entry name" value="RsgA_N"/>
</dbReference>
<dbReference type="Pfam" id="PF16745">
    <property type="entry name" value="RsgA_N"/>
    <property type="match status" value="1"/>
</dbReference>
<keyword evidence="6 10" id="KW-0378">Hydrolase</keyword>
<accession>A0A401LAR3</accession>
<dbReference type="SUPFAM" id="SSF50249">
    <property type="entry name" value="Nucleic acid-binding proteins"/>
    <property type="match status" value="1"/>
</dbReference>
<keyword evidence="4 10" id="KW-0699">rRNA-binding</keyword>
<dbReference type="AlphaFoldDB" id="A0A401LAR3"/>
<feature type="binding site" evidence="10">
    <location>
        <position position="247"/>
    </location>
    <ligand>
        <name>Zn(2+)</name>
        <dbReference type="ChEBI" id="CHEBI:29105"/>
    </ligand>
</feature>
<evidence type="ECO:0000313" key="14">
    <source>
        <dbReference type="Proteomes" id="UP000287361"/>
    </source>
</evidence>
<keyword evidence="7 10" id="KW-0862">Zinc</keyword>
<dbReference type="GO" id="GO:0005737">
    <property type="term" value="C:cytoplasm"/>
    <property type="evidence" value="ECO:0007669"/>
    <property type="project" value="UniProtKB-SubCell"/>
</dbReference>
<dbReference type="PANTHER" id="PTHR32120:SF11">
    <property type="entry name" value="SMALL RIBOSOMAL SUBUNIT BIOGENESIS GTPASE RSGA 1, MITOCHONDRIAL-RELATED"/>
    <property type="match status" value="1"/>
</dbReference>
<feature type="binding site" evidence="10">
    <location>
        <begin position="165"/>
        <end position="173"/>
    </location>
    <ligand>
        <name>GTP</name>
        <dbReference type="ChEBI" id="CHEBI:37565"/>
    </ligand>
</feature>
<dbReference type="HAMAP" id="MF_01820">
    <property type="entry name" value="GTPase_RsgA"/>
    <property type="match status" value="1"/>
</dbReference>
<feature type="binding site" evidence="10">
    <location>
        <position position="252"/>
    </location>
    <ligand>
        <name>Zn(2+)</name>
        <dbReference type="ChEBI" id="CHEBI:29105"/>
    </ligand>
</feature>
<dbReference type="GO" id="GO:0019843">
    <property type="term" value="F:rRNA binding"/>
    <property type="evidence" value="ECO:0007669"/>
    <property type="project" value="UniProtKB-KW"/>
</dbReference>
<comment type="function">
    <text evidence="10">One of several proteins that assist in the late maturation steps of the functional core of the 30S ribosomal subunit. Helps release RbfA from mature subunits. May play a role in the assembly of ribosomal proteins into the subunit. Circularly permuted GTPase that catalyzes slow GTP hydrolysis, GTPase activity is stimulated by the 30S ribosomal subunit.</text>
</comment>
<dbReference type="PANTHER" id="PTHR32120">
    <property type="entry name" value="SMALL RIBOSOMAL SUBUNIT BIOGENESIS GTPASE RSGA"/>
    <property type="match status" value="1"/>
</dbReference>
<feature type="binding site" evidence="10">
    <location>
        <position position="260"/>
    </location>
    <ligand>
        <name>Zn(2+)</name>
        <dbReference type="ChEBI" id="CHEBI:29105"/>
    </ligand>
</feature>
<evidence type="ECO:0000256" key="2">
    <source>
        <dbReference type="ARBA" id="ARBA00022517"/>
    </source>
</evidence>
<dbReference type="Pfam" id="PF03193">
    <property type="entry name" value="RsgA_GTPase"/>
    <property type="match status" value="1"/>
</dbReference>
<dbReference type="InterPro" id="IPR010914">
    <property type="entry name" value="RsgA_GTPase_dom"/>
</dbReference>
<dbReference type="EMBL" id="BHVZ01000001">
    <property type="protein sequence ID" value="GCB28580.1"/>
    <property type="molecule type" value="Genomic_DNA"/>
</dbReference>
<feature type="binding site" evidence="10">
    <location>
        <position position="254"/>
    </location>
    <ligand>
        <name>Zn(2+)</name>
        <dbReference type="ChEBI" id="CHEBI:29105"/>
    </ligand>
</feature>
<evidence type="ECO:0000256" key="4">
    <source>
        <dbReference type="ARBA" id="ARBA00022730"/>
    </source>
</evidence>
<proteinExistence type="inferred from homology"/>
<keyword evidence="9 10" id="KW-0342">GTP-binding</keyword>
<dbReference type="Gene3D" id="1.10.40.50">
    <property type="entry name" value="Probable gtpase engc, domain 3"/>
    <property type="match status" value="1"/>
</dbReference>
<dbReference type="InterPro" id="IPR004881">
    <property type="entry name" value="Ribosome_biogen_GTPase_RsgA"/>
</dbReference>
<dbReference type="PROSITE" id="PS51721">
    <property type="entry name" value="G_CP"/>
    <property type="match status" value="1"/>
</dbReference>
<comment type="subcellular location">
    <subcellularLocation>
        <location evidence="10">Cytoplasm</location>
    </subcellularLocation>
</comment>
<comment type="subunit">
    <text evidence="10">Monomer. Associates with 30S ribosomal subunit, binds 16S rRNA.</text>
</comment>
<evidence type="ECO:0000256" key="1">
    <source>
        <dbReference type="ARBA" id="ARBA00022490"/>
    </source>
</evidence>
<keyword evidence="1 10" id="KW-0963">Cytoplasm</keyword>
<keyword evidence="2 10" id="KW-0690">Ribosome biogenesis</keyword>
<dbReference type="NCBIfam" id="TIGR00157">
    <property type="entry name" value="ribosome small subunit-dependent GTPase A"/>
    <property type="match status" value="1"/>
</dbReference>
<evidence type="ECO:0000256" key="3">
    <source>
        <dbReference type="ARBA" id="ARBA00022723"/>
    </source>
</evidence>
<comment type="cofactor">
    <cofactor evidence="10">
        <name>Zn(2+)</name>
        <dbReference type="ChEBI" id="CHEBI:29105"/>
    </cofactor>
    <text evidence="10">Binds 1 zinc ion per subunit.</text>
</comment>
<dbReference type="InterPro" id="IPR027417">
    <property type="entry name" value="P-loop_NTPase"/>
</dbReference>
<dbReference type="InterPro" id="IPR012340">
    <property type="entry name" value="NA-bd_OB-fold"/>
</dbReference>
<dbReference type="GO" id="GO:0003924">
    <property type="term" value="F:GTPase activity"/>
    <property type="evidence" value="ECO:0007669"/>
    <property type="project" value="UniProtKB-UniRule"/>
</dbReference>
<gene>
    <name evidence="10 13" type="primary">rsgA</name>
    <name evidence="13" type="ORF">KGMB03357_02410</name>
</gene>
<dbReference type="CDD" id="cd04466">
    <property type="entry name" value="S1_YloQ_GTPase"/>
    <property type="match status" value="1"/>
</dbReference>
<keyword evidence="14" id="KW-1185">Reference proteome</keyword>
<dbReference type="InterPro" id="IPR030378">
    <property type="entry name" value="G_CP_dom"/>
</dbReference>
<evidence type="ECO:0000256" key="8">
    <source>
        <dbReference type="ARBA" id="ARBA00022884"/>
    </source>
</evidence>
<comment type="caution">
    <text evidence="13">The sequence shown here is derived from an EMBL/GenBank/DDBJ whole genome shotgun (WGS) entry which is preliminary data.</text>
</comment>
<dbReference type="SUPFAM" id="SSF52540">
    <property type="entry name" value="P-loop containing nucleoside triphosphate hydrolases"/>
    <property type="match status" value="1"/>
</dbReference>
<reference evidence="13 14" key="1">
    <citation type="submission" date="2018-10" db="EMBL/GenBank/DDBJ databases">
        <title>Draft Genome Sequence of Anaerotignum sp. KCTC 15736.</title>
        <authorList>
            <person name="Choi S.H."/>
            <person name="Kim J.S."/>
            <person name="Kang S.W."/>
            <person name="Lee J.S."/>
            <person name="Park S.H."/>
        </authorList>
    </citation>
    <scope>NUCLEOTIDE SEQUENCE [LARGE SCALE GENOMIC DNA]</scope>
    <source>
        <strain evidence="13 14">KCTC 15736</strain>
    </source>
</reference>
<keyword evidence="8 10" id="KW-0694">RNA-binding</keyword>
<feature type="domain" description="CP-type G" evidence="12">
    <location>
        <begin position="65"/>
        <end position="223"/>
    </location>
</feature>
<feature type="domain" description="EngC GTPase" evidence="11">
    <location>
        <begin position="74"/>
        <end position="221"/>
    </location>
</feature>